<dbReference type="EMBL" id="JH002106">
    <property type="protein sequence ID" value="EGW12670.1"/>
    <property type="molecule type" value="Genomic_DNA"/>
</dbReference>
<proteinExistence type="predicted"/>
<evidence type="ECO:0000313" key="2">
    <source>
        <dbReference type="EMBL" id="EGW12670.1"/>
    </source>
</evidence>
<organism evidence="2 3">
    <name type="scientific">Cricetulus griseus</name>
    <name type="common">Chinese hamster</name>
    <name type="synonym">Cricetulus barabensis griseus</name>
    <dbReference type="NCBI Taxonomy" id="10029"/>
    <lineage>
        <taxon>Eukaryota</taxon>
        <taxon>Metazoa</taxon>
        <taxon>Chordata</taxon>
        <taxon>Craniata</taxon>
        <taxon>Vertebrata</taxon>
        <taxon>Euteleostomi</taxon>
        <taxon>Mammalia</taxon>
        <taxon>Eutheria</taxon>
        <taxon>Euarchontoglires</taxon>
        <taxon>Glires</taxon>
        <taxon>Rodentia</taxon>
        <taxon>Myomorpha</taxon>
        <taxon>Muroidea</taxon>
        <taxon>Cricetidae</taxon>
        <taxon>Cricetinae</taxon>
        <taxon>Cricetulus</taxon>
    </lineage>
</organism>
<protein>
    <submittedName>
        <fullName evidence="2">Uncharacterized protein</fullName>
    </submittedName>
</protein>
<sequence length="58" mass="6617">MPLIPALRRQRQADLCEFEASLVYRASARIGSKTSKRNPVSGRKTKENKKKNQETKTV</sequence>
<feature type="region of interest" description="Disordered" evidence="1">
    <location>
        <begin position="27"/>
        <end position="58"/>
    </location>
</feature>
<reference evidence="3" key="1">
    <citation type="journal article" date="2011" name="Nat. Biotechnol.">
        <title>The genomic sequence of the Chinese hamster ovary (CHO)-K1 cell line.</title>
        <authorList>
            <person name="Xu X."/>
            <person name="Nagarajan H."/>
            <person name="Lewis N.E."/>
            <person name="Pan S."/>
            <person name="Cai Z."/>
            <person name="Liu X."/>
            <person name="Chen W."/>
            <person name="Xie M."/>
            <person name="Wang W."/>
            <person name="Hammond S."/>
            <person name="Andersen M.R."/>
            <person name="Neff N."/>
            <person name="Passarelli B."/>
            <person name="Koh W."/>
            <person name="Fan H.C."/>
            <person name="Wang J."/>
            <person name="Gui Y."/>
            <person name="Lee K.H."/>
            <person name="Betenbaugh M.J."/>
            <person name="Quake S.R."/>
            <person name="Famili I."/>
            <person name="Palsson B.O."/>
            <person name="Wang J."/>
        </authorList>
    </citation>
    <scope>NUCLEOTIDE SEQUENCE [LARGE SCALE GENOMIC DNA]</scope>
    <source>
        <strain evidence="3">CHO K1 cell line</strain>
    </source>
</reference>
<dbReference type="AlphaFoldDB" id="G3IDV0"/>
<gene>
    <name evidence="2" type="ORF">I79_021887</name>
</gene>
<name>G3IDV0_CRIGR</name>
<evidence type="ECO:0000313" key="3">
    <source>
        <dbReference type="Proteomes" id="UP000001075"/>
    </source>
</evidence>
<evidence type="ECO:0000256" key="1">
    <source>
        <dbReference type="SAM" id="MobiDB-lite"/>
    </source>
</evidence>
<dbReference type="InParanoid" id="G3IDV0"/>
<accession>G3IDV0</accession>
<dbReference type="Proteomes" id="UP000001075">
    <property type="component" value="Unassembled WGS sequence"/>
</dbReference>